<reference evidence="1" key="1">
    <citation type="submission" date="2023-10" db="EMBL/GenBank/DDBJ databases">
        <authorList>
            <person name="Chen Y."/>
            <person name="Shah S."/>
            <person name="Dougan E. K."/>
            <person name="Thang M."/>
            <person name="Chan C."/>
        </authorList>
    </citation>
    <scope>NUCLEOTIDE SEQUENCE [LARGE SCALE GENOMIC DNA]</scope>
</reference>
<evidence type="ECO:0000313" key="1">
    <source>
        <dbReference type="EMBL" id="CAK0855287.1"/>
    </source>
</evidence>
<dbReference type="EMBL" id="CAUYUJ010015536">
    <property type="protein sequence ID" value="CAK0855287.1"/>
    <property type="molecule type" value="Genomic_DNA"/>
</dbReference>
<keyword evidence="2" id="KW-1185">Reference proteome</keyword>
<evidence type="ECO:0000313" key="2">
    <source>
        <dbReference type="Proteomes" id="UP001189429"/>
    </source>
</evidence>
<gene>
    <name evidence="1" type="ORF">PCOR1329_LOCUS46067</name>
</gene>
<accession>A0ABN9U9J0</accession>
<organism evidence="1 2">
    <name type="scientific">Prorocentrum cordatum</name>
    <dbReference type="NCBI Taxonomy" id="2364126"/>
    <lineage>
        <taxon>Eukaryota</taxon>
        <taxon>Sar</taxon>
        <taxon>Alveolata</taxon>
        <taxon>Dinophyceae</taxon>
        <taxon>Prorocentrales</taxon>
        <taxon>Prorocentraceae</taxon>
        <taxon>Prorocentrum</taxon>
    </lineage>
</organism>
<dbReference type="Proteomes" id="UP001189429">
    <property type="component" value="Unassembled WGS sequence"/>
</dbReference>
<name>A0ABN9U9J0_9DINO</name>
<proteinExistence type="predicted"/>
<evidence type="ECO:0008006" key="3">
    <source>
        <dbReference type="Google" id="ProtNLM"/>
    </source>
</evidence>
<sequence>MSLPDHWLSSLLDIVPFASPTRPRVEVHKHFFYGEAAYTTLDLWMWWLDTGHVGVAWRTAEVIFTARWCNPLWDITSDITAEHLKIVAMLHSAVQATIVQPTLPLRRADLAEAPALVPPSWAWRAWRWSQKAVAWAWPRAGSGLTLAGAARSPPTLADNVCAATSPDQECRAEGGNTSIDTAI</sequence>
<protein>
    <recommendedName>
        <fullName evidence="3">Phospholipase B-like</fullName>
    </recommendedName>
</protein>
<comment type="caution">
    <text evidence="1">The sequence shown here is derived from an EMBL/GenBank/DDBJ whole genome shotgun (WGS) entry which is preliminary data.</text>
</comment>